<protein>
    <submittedName>
        <fullName evidence="2">Extracellular solute-binding protein</fullName>
    </submittedName>
</protein>
<dbReference type="Proteomes" id="UP000886842">
    <property type="component" value="Unassembled WGS sequence"/>
</dbReference>
<dbReference type="InterPro" id="IPR050490">
    <property type="entry name" value="Bact_solute-bd_prot1"/>
</dbReference>
<evidence type="ECO:0000313" key="3">
    <source>
        <dbReference type="Proteomes" id="UP000886842"/>
    </source>
</evidence>
<feature type="signal peptide" evidence="1">
    <location>
        <begin position="1"/>
        <end position="23"/>
    </location>
</feature>
<dbReference type="PROSITE" id="PS51257">
    <property type="entry name" value="PROKAR_LIPOPROTEIN"/>
    <property type="match status" value="1"/>
</dbReference>
<sequence length="544" mass="59746">MQPITRRTVLTSAAAIASTAALASCSRDNGGQAQDKIDNPDENINFEGMPIVNETITISMMSKRPSGTAEDWNTVASIKKMEQMSNIHVEWGLIPAEGISERRNLALASGDYPEVLYRTGLGAVDLAKHGAAGVLIPLNDLIAQYMPNLTARLDASPDIRKGMTFPDGNIYSLPTIYDPDFDSLLMQNQMWVRQDWLDQVGMEVPTTLEEFEAYLDEVKAANPAPSGETAIPLTDAGNASGIYEMLWGTFGIQNRGRSVGSIDADPSGDGLRFIPVSDGYREALELLNRLYSKGLIQADIFNNDSDTFVNLGKQGLIGACATQTTRGYFGKEYGDRYVPLAPLKKTSADPVPAWHSVGSPLAAFGNFAVTDKAEHPIEACRWMDYFYGDEGARLFFLGIEDESYEKTDDGWDFTDVITDNPDGLTVDEALIPYVIYMGGGYAGVVLEDYFKGMENSAQAREGTAAVSEHRIDEVWPAFTFEPAEADEMSSLTTDITKLVDESRAKFINGELPLSQWDTYVGQFEQAGLPRYLEIQQAAYERYVG</sequence>
<dbReference type="InterPro" id="IPR006059">
    <property type="entry name" value="SBP"/>
</dbReference>
<comment type="caution">
    <text evidence="2">The sequence shown here is derived from an EMBL/GenBank/DDBJ whole genome shotgun (WGS) entry which is preliminary data.</text>
</comment>
<reference evidence="2" key="1">
    <citation type="submission" date="2020-10" db="EMBL/GenBank/DDBJ databases">
        <authorList>
            <person name="Gilroy R."/>
        </authorList>
    </citation>
    <scope>NUCLEOTIDE SEQUENCE</scope>
    <source>
        <strain evidence="2">ChiGjej1B1-24693</strain>
    </source>
</reference>
<dbReference type="EMBL" id="DVLP01000306">
    <property type="protein sequence ID" value="HIT75956.1"/>
    <property type="molecule type" value="Genomic_DNA"/>
</dbReference>
<reference evidence="2" key="2">
    <citation type="journal article" date="2021" name="PeerJ">
        <title>Extensive microbial diversity within the chicken gut microbiome revealed by metagenomics and culture.</title>
        <authorList>
            <person name="Gilroy R."/>
            <person name="Ravi A."/>
            <person name="Getino M."/>
            <person name="Pursley I."/>
            <person name="Horton D.L."/>
            <person name="Alikhan N.F."/>
            <person name="Baker D."/>
            <person name="Gharbi K."/>
            <person name="Hall N."/>
            <person name="Watson M."/>
            <person name="Adriaenssens E.M."/>
            <person name="Foster-Nyarko E."/>
            <person name="Jarju S."/>
            <person name="Secka A."/>
            <person name="Antonio M."/>
            <person name="Oren A."/>
            <person name="Chaudhuri R.R."/>
            <person name="La Ragione R."/>
            <person name="Hildebrand F."/>
            <person name="Pallen M.J."/>
        </authorList>
    </citation>
    <scope>NUCLEOTIDE SEQUENCE</scope>
    <source>
        <strain evidence="2">ChiGjej1B1-24693</strain>
    </source>
</reference>
<gene>
    <name evidence="2" type="ORF">IAA98_10245</name>
</gene>
<dbReference type="AlphaFoldDB" id="A0A9D1GY32"/>
<dbReference type="PANTHER" id="PTHR43649">
    <property type="entry name" value="ARABINOSE-BINDING PROTEIN-RELATED"/>
    <property type="match status" value="1"/>
</dbReference>
<evidence type="ECO:0000313" key="2">
    <source>
        <dbReference type="EMBL" id="HIT75956.1"/>
    </source>
</evidence>
<evidence type="ECO:0000256" key="1">
    <source>
        <dbReference type="SAM" id="SignalP"/>
    </source>
</evidence>
<dbReference type="InterPro" id="IPR006311">
    <property type="entry name" value="TAT_signal"/>
</dbReference>
<organism evidence="2 3">
    <name type="scientific">Candidatus Avipropionibacterium avicola</name>
    <dbReference type="NCBI Taxonomy" id="2840701"/>
    <lineage>
        <taxon>Bacteria</taxon>
        <taxon>Bacillati</taxon>
        <taxon>Actinomycetota</taxon>
        <taxon>Actinomycetes</taxon>
        <taxon>Propionibacteriales</taxon>
        <taxon>Propionibacteriaceae</taxon>
        <taxon>Propionibacteriaceae incertae sedis</taxon>
        <taxon>Candidatus Avipropionibacterium</taxon>
    </lineage>
</organism>
<dbReference type="Gene3D" id="3.40.190.10">
    <property type="entry name" value="Periplasmic binding protein-like II"/>
    <property type="match status" value="2"/>
</dbReference>
<dbReference type="PANTHER" id="PTHR43649:SF12">
    <property type="entry name" value="DIACETYLCHITOBIOSE BINDING PROTEIN DASA"/>
    <property type="match status" value="1"/>
</dbReference>
<name>A0A9D1GY32_9ACTN</name>
<dbReference type="SUPFAM" id="SSF53850">
    <property type="entry name" value="Periplasmic binding protein-like II"/>
    <property type="match status" value="1"/>
</dbReference>
<feature type="chain" id="PRO_5038941760" evidence="1">
    <location>
        <begin position="24"/>
        <end position="544"/>
    </location>
</feature>
<accession>A0A9D1GY32</accession>
<dbReference type="PROSITE" id="PS51318">
    <property type="entry name" value="TAT"/>
    <property type="match status" value="1"/>
</dbReference>
<keyword evidence="1" id="KW-0732">Signal</keyword>
<proteinExistence type="predicted"/>
<dbReference type="Pfam" id="PF01547">
    <property type="entry name" value="SBP_bac_1"/>
    <property type="match status" value="1"/>
</dbReference>